<evidence type="ECO:0000313" key="1">
    <source>
        <dbReference type="EMBL" id="RDJ21075.1"/>
    </source>
</evidence>
<accession>A0A370L180</accession>
<organism evidence="1 2">
    <name type="scientific">Bosea caraganae</name>
    <dbReference type="NCBI Taxonomy" id="2763117"/>
    <lineage>
        <taxon>Bacteria</taxon>
        <taxon>Pseudomonadati</taxon>
        <taxon>Pseudomonadota</taxon>
        <taxon>Alphaproteobacteria</taxon>
        <taxon>Hyphomicrobiales</taxon>
        <taxon>Boseaceae</taxon>
        <taxon>Bosea</taxon>
    </lineage>
</organism>
<gene>
    <name evidence="1" type="ORF">DWE98_22395</name>
</gene>
<dbReference type="EMBL" id="QQTP01000014">
    <property type="protein sequence ID" value="RDJ21075.1"/>
    <property type="molecule type" value="Genomic_DNA"/>
</dbReference>
<comment type="caution">
    <text evidence="1">The sequence shown here is derived from an EMBL/GenBank/DDBJ whole genome shotgun (WGS) entry which is preliminary data.</text>
</comment>
<dbReference type="AlphaFoldDB" id="A0A370L180"/>
<name>A0A370L180_9HYPH</name>
<proteinExistence type="predicted"/>
<reference evidence="2" key="1">
    <citation type="submission" date="2018-07" db="EMBL/GenBank/DDBJ databases">
        <authorList>
            <person name="Safronova V.I."/>
            <person name="Chirak E.R."/>
            <person name="Sazanova A.L."/>
        </authorList>
    </citation>
    <scope>NUCLEOTIDE SEQUENCE [LARGE SCALE GENOMIC DNA]</scope>
    <source>
        <strain evidence="2">RCAM04685</strain>
    </source>
</reference>
<dbReference type="InterPro" id="IPR022243">
    <property type="entry name" value="DUF3768"/>
</dbReference>
<sequence length="119" mass="13117">MSLHPSTIAGQNDAFRSMIHIPQFGTPKIPGKWLITPGITALPPVAQIEIIAEVRNFDAFTEDNDPYGEHDFGAFEHPGAGKIFWKIDYYDRALTGGSPDPADPSVTCRVLTIMLAQEY</sequence>
<dbReference type="Proteomes" id="UP000255207">
    <property type="component" value="Unassembled WGS sequence"/>
</dbReference>
<evidence type="ECO:0000313" key="2">
    <source>
        <dbReference type="Proteomes" id="UP000255207"/>
    </source>
</evidence>
<keyword evidence="2" id="KW-1185">Reference proteome</keyword>
<dbReference type="OrthoDB" id="1495368at2"/>
<protein>
    <submittedName>
        <fullName evidence="1">DUF3768 domain-containing protein</fullName>
    </submittedName>
</protein>
<dbReference type="Pfam" id="PF12599">
    <property type="entry name" value="DUF3768"/>
    <property type="match status" value="1"/>
</dbReference>
<dbReference type="RefSeq" id="WP_114831529.1">
    <property type="nucleotide sequence ID" value="NZ_QQTO01000016.1"/>
</dbReference>